<dbReference type="PROSITE" id="PS51462">
    <property type="entry name" value="NUDIX"/>
    <property type="match status" value="1"/>
</dbReference>
<gene>
    <name evidence="3" type="ORF">JOF54_001444</name>
</gene>
<dbReference type="PANTHER" id="PTHR43736:SF1">
    <property type="entry name" value="DIHYDRONEOPTERIN TRIPHOSPHATE DIPHOSPHATASE"/>
    <property type="match status" value="1"/>
</dbReference>
<dbReference type="RefSeq" id="WP_307803930.1">
    <property type="nucleotide sequence ID" value="NZ_BAAAMH010000015.1"/>
</dbReference>
<comment type="similarity">
    <text evidence="1">Belongs to the Nudix hydrolase family.</text>
</comment>
<name>A0ABS4Z642_9ACTN</name>
<dbReference type="Proteomes" id="UP000758168">
    <property type="component" value="Unassembled WGS sequence"/>
</dbReference>
<dbReference type="InterPro" id="IPR000086">
    <property type="entry name" value="NUDIX_hydrolase_dom"/>
</dbReference>
<organism evidence="3 4">
    <name type="scientific">Microlunatus capsulatus</name>
    <dbReference type="NCBI Taxonomy" id="99117"/>
    <lineage>
        <taxon>Bacteria</taxon>
        <taxon>Bacillati</taxon>
        <taxon>Actinomycetota</taxon>
        <taxon>Actinomycetes</taxon>
        <taxon>Propionibacteriales</taxon>
        <taxon>Propionibacteriaceae</taxon>
        <taxon>Microlunatus</taxon>
    </lineage>
</organism>
<dbReference type="InterPro" id="IPR015797">
    <property type="entry name" value="NUDIX_hydrolase-like_dom_sf"/>
</dbReference>
<evidence type="ECO:0000313" key="3">
    <source>
        <dbReference type="EMBL" id="MBP2416522.1"/>
    </source>
</evidence>
<evidence type="ECO:0000256" key="1">
    <source>
        <dbReference type="ARBA" id="ARBA00005582"/>
    </source>
</evidence>
<feature type="domain" description="Nudix hydrolase" evidence="2">
    <location>
        <begin position="47"/>
        <end position="179"/>
    </location>
</feature>
<dbReference type="Pfam" id="PF00293">
    <property type="entry name" value="NUDIX"/>
    <property type="match status" value="1"/>
</dbReference>
<dbReference type="EMBL" id="JAGIOB010000001">
    <property type="protein sequence ID" value="MBP2416522.1"/>
    <property type="molecule type" value="Genomic_DNA"/>
</dbReference>
<protein>
    <submittedName>
        <fullName evidence="3">8-oxo-dGTP pyrophosphatase MutT (NUDIX family)</fullName>
    </submittedName>
</protein>
<dbReference type="SUPFAM" id="SSF55811">
    <property type="entry name" value="Nudix"/>
    <property type="match status" value="1"/>
</dbReference>
<proteinExistence type="inferred from homology"/>
<evidence type="ECO:0000259" key="2">
    <source>
        <dbReference type="PROSITE" id="PS51462"/>
    </source>
</evidence>
<keyword evidence="4" id="KW-1185">Reference proteome</keyword>
<dbReference type="Gene3D" id="3.90.79.10">
    <property type="entry name" value="Nucleoside Triphosphate Pyrophosphohydrolase"/>
    <property type="match status" value="1"/>
</dbReference>
<evidence type="ECO:0000313" key="4">
    <source>
        <dbReference type="Proteomes" id="UP000758168"/>
    </source>
</evidence>
<accession>A0ABS4Z642</accession>
<reference evidence="3 4" key="1">
    <citation type="submission" date="2021-03" db="EMBL/GenBank/DDBJ databases">
        <title>Sequencing the genomes of 1000 actinobacteria strains.</title>
        <authorList>
            <person name="Klenk H.-P."/>
        </authorList>
    </citation>
    <scope>NUCLEOTIDE SEQUENCE [LARGE SCALE GENOMIC DNA]</scope>
    <source>
        <strain evidence="3 4">DSM 12936</strain>
    </source>
</reference>
<dbReference type="PANTHER" id="PTHR43736">
    <property type="entry name" value="ADP-RIBOSE PYROPHOSPHATASE"/>
    <property type="match status" value="1"/>
</dbReference>
<comment type="caution">
    <text evidence="3">The sequence shown here is derived from an EMBL/GenBank/DDBJ whole genome shotgun (WGS) entry which is preliminary data.</text>
</comment>
<sequence length="202" mass="20929">MTPPLDALLADLAAWSPPDPEQARLRTAYRDRLLAAGPAALRRDGGPEHVTASALVLDPDLERTVLCLHRKGRFWVQPGGHLEPDDADVAAAALREAREETGLTGPMALPGLLDLNRHALPAGFGACRVHWDVGVAVTAPADAVPAVSDESHAVAWFALDALPQPLAGSVATRLQRARALLAGRSGAGRSAGSRATGDGGGT</sequence>